<organism evidence="3 4">
    <name type="scientific">Epichloe bromicola</name>
    <dbReference type="NCBI Taxonomy" id="79588"/>
    <lineage>
        <taxon>Eukaryota</taxon>
        <taxon>Fungi</taxon>
        <taxon>Dikarya</taxon>
        <taxon>Ascomycota</taxon>
        <taxon>Pezizomycotina</taxon>
        <taxon>Sordariomycetes</taxon>
        <taxon>Hypocreomycetidae</taxon>
        <taxon>Hypocreales</taxon>
        <taxon>Clavicipitaceae</taxon>
        <taxon>Epichloe</taxon>
    </lineage>
</organism>
<dbReference type="Pfam" id="PF00106">
    <property type="entry name" value="adh_short"/>
    <property type="match status" value="1"/>
</dbReference>
<evidence type="ECO:0000256" key="2">
    <source>
        <dbReference type="SAM" id="MobiDB-lite"/>
    </source>
</evidence>
<name>A0ABQ0CUH4_9HYPO</name>
<gene>
    <name evidence="3" type="primary">g5349</name>
    <name evidence="3" type="ORF">EsDP_00005349</name>
</gene>
<reference evidence="4" key="1">
    <citation type="submission" date="2024-06" db="EMBL/GenBank/DDBJ databases">
        <title>Draft Genome Sequences of Epichloe bromicola Strains Isolated from Elymus ciliaris.</title>
        <authorList>
            <consortium name="Epichloe bromicola genome sequencing consortium"/>
            <person name="Miura A."/>
            <person name="Imano S."/>
            <person name="Ashida A."/>
            <person name="Sato I."/>
            <person name="Chiba S."/>
            <person name="Tanaka A."/>
            <person name="Camagna M."/>
            <person name="Takemoto D."/>
        </authorList>
    </citation>
    <scope>NUCLEOTIDE SEQUENCE [LARGE SCALE GENOMIC DNA]</scope>
    <source>
        <strain evidence="4">DP</strain>
    </source>
</reference>
<comment type="similarity">
    <text evidence="1">Belongs to the short-chain dehydrogenases/reductases (SDR) family.</text>
</comment>
<dbReference type="InterPro" id="IPR051468">
    <property type="entry name" value="Fungal_SecMetab_SDRs"/>
</dbReference>
<sequence length="284" mass="31222">MPSQPWIFICPSSRGIGLHLTRHLLQTTSLPILATTRQPDLASAKKAILSHPWPQPRSQQGDDDDDDDDDVSRRLHLVRVDVTDEQSIEAASGRARELFPPRSHHLHLSCAMPGVLTPERSPSQIDARASMAMFQVNCAGPLLLAKHFAEFLPRRSTEMDMDMAPPRGLARHATWVFMSARVGSVTDNRSGGWFSYRASKAAVNSVARSLDVMLGARSGGKALAVAYHPGTVKTEFSRPFWGSVPEGKLFGPEYAVERMAAVVEGLDVRHRGKCLDWKGDVVPP</sequence>
<evidence type="ECO:0000313" key="3">
    <source>
        <dbReference type="EMBL" id="GAB0137066.1"/>
    </source>
</evidence>
<dbReference type="InterPro" id="IPR002347">
    <property type="entry name" value="SDR_fam"/>
</dbReference>
<dbReference type="PANTHER" id="PTHR43544:SF12">
    <property type="entry name" value="NAD(P)-BINDING ROSSMANN-FOLD SUPERFAMILY PROTEIN"/>
    <property type="match status" value="1"/>
</dbReference>
<dbReference type="Gene3D" id="3.40.50.720">
    <property type="entry name" value="NAD(P)-binding Rossmann-like Domain"/>
    <property type="match status" value="1"/>
</dbReference>
<feature type="compositionally biased region" description="Acidic residues" evidence="2">
    <location>
        <begin position="61"/>
        <end position="70"/>
    </location>
</feature>
<proteinExistence type="inferred from homology"/>
<dbReference type="EMBL" id="BAAFGZ010000244">
    <property type="protein sequence ID" value="GAB0137066.1"/>
    <property type="molecule type" value="Genomic_DNA"/>
</dbReference>
<evidence type="ECO:0000313" key="4">
    <source>
        <dbReference type="Proteomes" id="UP001562357"/>
    </source>
</evidence>
<evidence type="ECO:0000256" key="1">
    <source>
        <dbReference type="ARBA" id="ARBA00006484"/>
    </source>
</evidence>
<keyword evidence="4" id="KW-1185">Reference proteome</keyword>
<dbReference type="InterPro" id="IPR036291">
    <property type="entry name" value="NAD(P)-bd_dom_sf"/>
</dbReference>
<dbReference type="PANTHER" id="PTHR43544">
    <property type="entry name" value="SHORT-CHAIN DEHYDROGENASE/REDUCTASE"/>
    <property type="match status" value="1"/>
</dbReference>
<dbReference type="Proteomes" id="UP001562357">
    <property type="component" value="Unassembled WGS sequence"/>
</dbReference>
<comment type="caution">
    <text evidence="3">The sequence shown here is derived from an EMBL/GenBank/DDBJ whole genome shotgun (WGS) entry which is preliminary data.</text>
</comment>
<dbReference type="SUPFAM" id="SSF51735">
    <property type="entry name" value="NAD(P)-binding Rossmann-fold domains"/>
    <property type="match status" value="1"/>
</dbReference>
<feature type="region of interest" description="Disordered" evidence="2">
    <location>
        <begin position="47"/>
        <end position="70"/>
    </location>
</feature>
<accession>A0ABQ0CUH4</accession>
<protein>
    <submittedName>
        <fullName evidence="3">Uncharacterized protein</fullName>
    </submittedName>
</protein>